<dbReference type="SUPFAM" id="SSF55298">
    <property type="entry name" value="YjgF-like"/>
    <property type="match status" value="1"/>
</dbReference>
<organism evidence="1 2">
    <name type="scientific">Streptomyces zhaozhouensis</name>
    <dbReference type="NCBI Taxonomy" id="1300267"/>
    <lineage>
        <taxon>Bacteria</taxon>
        <taxon>Bacillati</taxon>
        <taxon>Actinomycetota</taxon>
        <taxon>Actinomycetes</taxon>
        <taxon>Kitasatosporales</taxon>
        <taxon>Streptomycetaceae</taxon>
        <taxon>Streptomyces</taxon>
    </lineage>
</organism>
<dbReference type="RefSeq" id="WP_097229125.1">
    <property type="nucleotide sequence ID" value="NZ_OCNE01000001.1"/>
</dbReference>
<dbReference type="GO" id="GO:0019239">
    <property type="term" value="F:deaminase activity"/>
    <property type="evidence" value="ECO:0007669"/>
    <property type="project" value="TreeGrafter"/>
</dbReference>
<dbReference type="AlphaFoldDB" id="A0A286DJN5"/>
<dbReference type="CDD" id="cd00448">
    <property type="entry name" value="YjgF_YER057c_UK114_family"/>
    <property type="match status" value="1"/>
</dbReference>
<keyword evidence="2" id="KW-1185">Reference proteome</keyword>
<dbReference type="Gene3D" id="3.30.1330.40">
    <property type="entry name" value="RutC-like"/>
    <property type="match status" value="1"/>
</dbReference>
<name>A0A286DJN5_9ACTN</name>
<dbReference type="PANTHER" id="PTHR11803:SF39">
    <property type="entry name" value="2-IMINOBUTANOATE_2-IMINOPROPANOATE DEAMINASE"/>
    <property type="match status" value="1"/>
</dbReference>
<dbReference type="Proteomes" id="UP000219072">
    <property type="component" value="Unassembled WGS sequence"/>
</dbReference>
<gene>
    <name evidence="1" type="ORF">SAMN06297387_101375</name>
</gene>
<dbReference type="PANTHER" id="PTHR11803">
    <property type="entry name" value="2-IMINOBUTANOATE/2-IMINOPROPANOATE DEAMINASE RIDA"/>
    <property type="match status" value="1"/>
</dbReference>
<evidence type="ECO:0000313" key="1">
    <source>
        <dbReference type="EMBL" id="SOD58888.1"/>
    </source>
</evidence>
<reference evidence="1 2" key="1">
    <citation type="submission" date="2017-09" db="EMBL/GenBank/DDBJ databases">
        <authorList>
            <person name="Ehlers B."/>
            <person name="Leendertz F.H."/>
        </authorList>
    </citation>
    <scope>NUCLEOTIDE SEQUENCE [LARGE SCALE GENOMIC DNA]</scope>
    <source>
        <strain evidence="1 2">CGMCC 4.7095</strain>
    </source>
</reference>
<dbReference type="Pfam" id="PF01042">
    <property type="entry name" value="Ribonuc_L-PSP"/>
    <property type="match status" value="1"/>
</dbReference>
<dbReference type="GO" id="GO:0005829">
    <property type="term" value="C:cytosol"/>
    <property type="evidence" value="ECO:0007669"/>
    <property type="project" value="TreeGrafter"/>
</dbReference>
<sequence>MSEIPARNPEPGTAKTAVRTEAAPAPAWNFSQGLRKGPLLQVSGQGPQDPATGVYVHAGDVRAQTARTLENVRAVLTAGGAGVEDVLMFRVYLTRREDFAAMNEAYGAFVREHCPSGVLPCRTTVFVELPHPEMLVEIDALAAV</sequence>
<accession>A0A286DJN5</accession>
<dbReference type="EMBL" id="OCNE01000001">
    <property type="protein sequence ID" value="SOD58888.1"/>
    <property type="molecule type" value="Genomic_DNA"/>
</dbReference>
<proteinExistence type="predicted"/>
<dbReference type="InterPro" id="IPR035959">
    <property type="entry name" value="RutC-like_sf"/>
</dbReference>
<protein>
    <submittedName>
        <fullName evidence="1">Reactive intermediate/imine deaminase</fullName>
    </submittedName>
</protein>
<dbReference type="OrthoDB" id="8684161at2"/>
<dbReference type="InterPro" id="IPR006175">
    <property type="entry name" value="YjgF/YER057c/UK114"/>
</dbReference>
<evidence type="ECO:0000313" key="2">
    <source>
        <dbReference type="Proteomes" id="UP000219072"/>
    </source>
</evidence>